<gene>
    <name evidence="3" type="ORF">I6I10_06020</name>
</gene>
<protein>
    <recommendedName>
        <fullName evidence="2">SWIM-type domain-containing protein</fullName>
    </recommendedName>
</protein>
<dbReference type="GO" id="GO:0008270">
    <property type="term" value="F:zinc ion binding"/>
    <property type="evidence" value="ECO:0007669"/>
    <property type="project" value="UniProtKB-KW"/>
</dbReference>
<dbReference type="OrthoDB" id="4427603at2"/>
<name>A0A7T4EHW4_9CORY</name>
<keyword evidence="1" id="KW-0863">Zinc-finger</keyword>
<keyword evidence="1" id="KW-0479">Metal-binding</keyword>
<organism evidence="3 4">
    <name type="scientific">Corynebacterium glucuronolyticum</name>
    <dbReference type="NCBI Taxonomy" id="39791"/>
    <lineage>
        <taxon>Bacteria</taxon>
        <taxon>Bacillati</taxon>
        <taxon>Actinomycetota</taxon>
        <taxon>Actinomycetes</taxon>
        <taxon>Mycobacteriales</taxon>
        <taxon>Corynebacteriaceae</taxon>
        <taxon>Corynebacterium</taxon>
    </lineage>
</organism>
<dbReference type="Proteomes" id="UP000596145">
    <property type="component" value="Chromosome"/>
</dbReference>
<feature type="domain" description="SWIM-type" evidence="2">
    <location>
        <begin position="40"/>
        <end position="79"/>
    </location>
</feature>
<dbReference type="AlphaFoldDB" id="A0A7T4EHW4"/>
<sequence length="362" mass="40269">MWSADTSSFEKAHSVADIEIVDQSSTHVEALVTAPGENEHRVTIDAVNVDTVATAAPTCTCPIGQQWCMHSVAVALRLCPDVKDPAKPWLDRERIFRRFLKKASQQELVEMLSSMWDAYAPVNDTLMMPATFRVGNQKEIGKLMSAMVRDLIARTGATRFHSGASATDEALRRCYADWQKLIASFHRSFATGRAARTLPAIERMVDALLILAERDEQYVVLLKQAAFVHICYCSIFDVTSSHLVSWLEDNIVAIDSYLPRTDFSYYARFVAATHLATAQKRAVAAHDKVLTAHFSLMANDPEPYRALLAERGDWYTLACHYIVSGQPDKAREIIAQAQNPDSGVTIAPDELAVLIRLTPVTE</sequence>
<evidence type="ECO:0000256" key="1">
    <source>
        <dbReference type="PROSITE-ProRule" id="PRU00325"/>
    </source>
</evidence>
<dbReference type="PROSITE" id="PS50966">
    <property type="entry name" value="ZF_SWIM"/>
    <property type="match status" value="1"/>
</dbReference>
<accession>A0A7T4EHW4</accession>
<evidence type="ECO:0000259" key="2">
    <source>
        <dbReference type="PROSITE" id="PS50966"/>
    </source>
</evidence>
<evidence type="ECO:0000313" key="4">
    <source>
        <dbReference type="Proteomes" id="UP000596145"/>
    </source>
</evidence>
<reference evidence="3 4" key="1">
    <citation type="submission" date="2020-12" db="EMBL/GenBank/DDBJ databases">
        <title>FDA dAtabase for Regulatory Grade micrObial Sequences (FDA-ARGOS): Supporting development and validation of Infectious Disease Dx tests.</title>
        <authorList>
            <person name="Sproer C."/>
            <person name="Gronow S."/>
            <person name="Severitt S."/>
            <person name="Schroder I."/>
            <person name="Tallon L."/>
            <person name="Sadzewicz L."/>
            <person name="Zhao X."/>
            <person name="Boylan J."/>
            <person name="Ott S."/>
            <person name="Bowen H."/>
            <person name="Vavikolanu K."/>
            <person name="Mehta A."/>
            <person name="Aluvathingal J."/>
            <person name="Nadendla S."/>
            <person name="Lowell S."/>
            <person name="Myers T."/>
            <person name="Yan Y."/>
            <person name="Sichtig H."/>
        </authorList>
    </citation>
    <scope>NUCLEOTIDE SEQUENCE [LARGE SCALE GENOMIC DNA]</scope>
    <source>
        <strain evidence="3 4">FDAARGOS_1053</strain>
    </source>
</reference>
<keyword evidence="1" id="KW-0862">Zinc</keyword>
<evidence type="ECO:0000313" key="3">
    <source>
        <dbReference type="EMBL" id="QQB47683.1"/>
    </source>
</evidence>
<dbReference type="EMBL" id="CP066007">
    <property type="protein sequence ID" value="QQB47683.1"/>
    <property type="molecule type" value="Genomic_DNA"/>
</dbReference>
<proteinExistence type="predicted"/>
<dbReference type="InterPro" id="IPR007527">
    <property type="entry name" value="Znf_SWIM"/>
</dbReference>